<dbReference type="InterPro" id="IPR019585">
    <property type="entry name" value="Rpn7/CSN1"/>
</dbReference>
<sequence length="85" mass="9532">MAPFYTELCKELGWSVDKPLLDKMKNANTAQLKKLDDAVADAEKNLGESEIRENMLKKAEYLCSIGDKVNIFCIVNTVKHDLVAT</sequence>
<keyword evidence="4" id="KW-1185">Reference proteome</keyword>
<keyword evidence="1" id="KW-0175">Coiled coil</keyword>
<dbReference type="PANTHER" id="PTHR14145">
    <property type="entry name" value="26S PROTESOME SUBUNIT 6"/>
    <property type="match status" value="1"/>
</dbReference>
<feature type="coiled-coil region" evidence="1">
    <location>
        <begin position="25"/>
        <end position="52"/>
    </location>
</feature>
<organism evidence="3 4">
    <name type="scientific">Dreissena polymorpha</name>
    <name type="common">Zebra mussel</name>
    <name type="synonym">Mytilus polymorpha</name>
    <dbReference type="NCBI Taxonomy" id="45954"/>
    <lineage>
        <taxon>Eukaryota</taxon>
        <taxon>Metazoa</taxon>
        <taxon>Spiralia</taxon>
        <taxon>Lophotrochozoa</taxon>
        <taxon>Mollusca</taxon>
        <taxon>Bivalvia</taxon>
        <taxon>Autobranchia</taxon>
        <taxon>Heteroconchia</taxon>
        <taxon>Euheterodonta</taxon>
        <taxon>Imparidentia</taxon>
        <taxon>Neoheterodontei</taxon>
        <taxon>Myida</taxon>
        <taxon>Dreissenoidea</taxon>
        <taxon>Dreissenidae</taxon>
        <taxon>Dreissena</taxon>
    </lineage>
</organism>
<evidence type="ECO:0000313" key="4">
    <source>
        <dbReference type="Proteomes" id="UP000828390"/>
    </source>
</evidence>
<reference evidence="3" key="1">
    <citation type="journal article" date="2019" name="bioRxiv">
        <title>The Genome of the Zebra Mussel, Dreissena polymorpha: A Resource for Invasive Species Research.</title>
        <authorList>
            <person name="McCartney M.A."/>
            <person name="Auch B."/>
            <person name="Kono T."/>
            <person name="Mallez S."/>
            <person name="Zhang Y."/>
            <person name="Obille A."/>
            <person name="Becker A."/>
            <person name="Abrahante J.E."/>
            <person name="Garbe J."/>
            <person name="Badalamenti J.P."/>
            <person name="Herman A."/>
            <person name="Mangelson H."/>
            <person name="Liachko I."/>
            <person name="Sullivan S."/>
            <person name="Sone E.D."/>
            <person name="Koren S."/>
            <person name="Silverstein K.A.T."/>
            <person name="Beckman K.B."/>
            <person name="Gohl D.M."/>
        </authorList>
    </citation>
    <scope>NUCLEOTIDE SEQUENCE</scope>
    <source>
        <strain evidence="3">Duluth1</strain>
        <tissue evidence="3">Whole animal</tissue>
    </source>
</reference>
<dbReference type="InterPro" id="IPR045135">
    <property type="entry name" value="Rpn7_N"/>
</dbReference>
<evidence type="ECO:0000256" key="1">
    <source>
        <dbReference type="SAM" id="Coils"/>
    </source>
</evidence>
<dbReference type="GO" id="GO:0005838">
    <property type="term" value="C:proteasome regulatory particle"/>
    <property type="evidence" value="ECO:0007669"/>
    <property type="project" value="TreeGrafter"/>
</dbReference>
<gene>
    <name evidence="3" type="ORF">DPMN_118315</name>
</gene>
<comment type="caution">
    <text evidence="3">The sequence shown here is derived from an EMBL/GenBank/DDBJ whole genome shotgun (WGS) entry which is preliminary data.</text>
</comment>
<evidence type="ECO:0000259" key="2">
    <source>
        <dbReference type="Pfam" id="PF10602"/>
    </source>
</evidence>
<dbReference type="Pfam" id="PF10602">
    <property type="entry name" value="RPN7"/>
    <property type="match status" value="1"/>
</dbReference>
<feature type="domain" description="26S proteasome regulatory subunit Rpn7 N-terminal" evidence="2">
    <location>
        <begin position="17"/>
        <end position="70"/>
    </location>
</feature>
<name>A0A9D4GH60_DREPO</name>
<dbReference type="GO" id="GO:0043161">
    <property type="term" value="P:proteasome-mediated ubiquitin-dependent protein catabolic process"/>
    <property type="evidence" value="ECO:0007669"/>
    <property type="project" value="TreeGrafter"/>
</dbReference>
<proteinExistence type="predicted"/>
<dbReference type="PANTHER" id="PTHR14145:SF1">
    <property type="entry name" value="26S PROTEASOME NON-ATPASE REGULATORY SUBUNIT 6"/>
    <property type="match status" value="1"/>
</dbReference>
<dbReference type="Proteomes" id="UP000828390">
    <property type="component" value="Unassembled WGS sequence"/>
</dbReference>
<evidence type="ECO:0000313" key="3">
    <source>
        <dbReference type="EMBL" id="KAH3816792.1"/>
    </source>
</evidence>
<reference evidence="3" key="2">
    <citation type="submission" date="2020-11" db="EMBL/GenBank/DDBJ databases">
        <authorList>
            <person name="McCartney M.A."/>
            <person name="Auch B."/>
            <person name="Kono T."/>
            <person name="Mallez S."/>
            <person name="Becker A."/>
            <person name="Gohl D.M."/>
            <person name="Silverstein K.A.T."/>
            <person name="Koren S."/>
            <person name="Bechman K.B."/>
            <person name="Herman A."/>
            <person name="Abrahante J.E."/>
            <person name="Garbe J."/>
        </authorList>
    </citation>
    <scope>NUCLEOTIDE SEQUENCE</scope>
    <source>
        <strain evidence="3">Duluth1</strain>
        <tissue evidence="3">Whole animal</tissue>
    </source>
</reference>
<accession>A0A9D4GH60</accession>
<dbReference type="EMBL" id="JAIWYP010000005">
    <property type="protein sequence ID" value="KAH3816792.1"/>
    <property type="molecule type" value="Genomic_DNA"/>
</dbReference>
<protein>
    <recommendedName>
        <fullName evidence="2">26S proteasome regulatory subunit Rpn7 N-terminal domain-containing protein</fullName>
    </recommendedName>
</protein>
<dbReference type="AlphaFoldDB" id="A0A9D4GH60"/>